<comment type="caution">
    <text evidence="6">The sequence shown here is derived from an EMBL/GenBank/DDBJ whole genome shotgun (WGS) entry which is preliminary data.</text>
</comment>
<evidence type="ECO:0000256" key="1">
    <source>
        <dbReference type="ARBA" id="ARBA00022553"/>
    </source>
</evidence>
<evidence type="ECO:0000256" key="3">
    <source>
        <dbReference type="PROSITE-ProRule" id="PRU00169"/>
    </source>
</evidence>
<dbReference type="Proteomes" id="UP000600139">
    <property type="component" value="Unassembled WGS sequence"/>
</dbReference>
<dbReference type="EMBL" id="JAENIK010000004">
    <property type="protein sequence ID" value="MBK1814518.1"/>
    <property type="molecule type" value="Genomic_DNA"/>
</dbReference>
<sequence>MKALIIDDHSIVRRGLASLLQEHFKDVVVGEAGDAYEGLAAVLKDQWDIAIVDISMPGRNGLELIQDIKREKPDQPILVISSHAERDYALRALKLGAAGYVSKQSAPDVLVTAVQRVLAGRRYISTALAEHLAGALAGETNAASHETLSNRELLVLRLIASGKTVKEISSDLSLSVKTVATYRSRIAEKMGLSTNVELTRYAMQHGLVE</sequence>
<dbReference type="InterPro" id="IPR011006">
    <property type="entry name" value="CheY-like_superfamily"/>
</dbReference>
<dbReference type="AlphaFoldDB" id="A0A934QXG8"/>
<dbReference type="Gene3D" id="3.40.50.2300">
    <property type="match status" value="1"/>
</dbReference>
<feature type="domain" description="HTH luxR-type" evidence="4">
    <location>
        <begin position="141"/>
        <end position="206"/>
    </location>
</feature>
<dbReference type="InterPro" id="IPR000792">
    <property type="entry name" value="Tscrpt_reg_LuxR_C"/>
</dbReference>
<dbReference type="InterPro" id="IPR058245">
    <property type="entry name" value="NreC/VraR/RcsB-like_REC"/>
</dbReference>
<dbReference type="PROSITE" id="PS50110">
    <property type="entry name" value="RESPONSE_REGULATORY"/>
    <property type="match status" value="1"/>
</dbReference>
<dbReference type="PRINTS" id="PR00038">
    <property type="entry name" value="HTHLUXR"/>
</dbReference>
<name>A0A934QXG8_9BACT</name>
<feature type="modified residue" description="4-aspartylphosphate" evidence="3">
    <location>
        <position position="53"/>
    </location>
</feature>
<dbReference type="PROSITE" id="PS00622">
    <property type="entry name" value="HTH_LUXR_1"/>
    <property type="match status" value="1"/>
</dbReference>
<evidence type="ECO:0000313" key="6">
    <source>
        <dbReference type="EMBL" id="MBK1814518.1"/>
    </source>
</evidence>
<dbReference type="SMART" id="SM00421">
    <property type="entry name" value="HTH_LUXR"/>
    <property type="match status" value="1"/>
</dbReference>
<gene>
    <name evidence="6" type="ORF">JIN84_02760</name>
</gene>
<keyword evidence="1 3" id="KW-0597">Phosphoprotein</keyword>
<dbReference type="InterPro" id="IPR001789">
    <property type="entry name" value="Sig_transdc_resp-reg_receiver"/>
</dbReference>
<protein>
    <submittedName>
        <fullName evidence="6">Response regulator transcription factor</fullName>
    </submittedName>
</protein>
<dbReference type="CDD" id="cd06170">
    <property type="entry name" value="LuxR_C_like"/>
    <property type="match status" value="1"/>
</dbReference>
<dbReference type="Pfam" id="PF00072">
    <property type="entry name" value="Response_reg"/>
    <property type="match status" value="1"/>
</dbReference>
<evidence type="ECO:0000259" key="4">
    <source>
        <dbReference type="PROSITE" id="PS50043"/>
    </source>
</evidence>
<dbReference type="RefSeq" id="WP_200349479.1">
    <property type="nucleotide sequence ID" value="NZ_BAABHZ010000010.1"/>
</dbReference>
<keyword evidence="7" id="KW-1185">Reference proteome</keyword>
<dbReference type="PANTHER" id="PTHR43214">
    <property type="entry name" value="TWO-COMPONENT RESPONSE REGULATOR"/>
    <property type="match status" value="1"/>
</dbReference>
<dbReference type="GO" id="GO:0000160">
    <property type="term" value="P:phosphorelay signal transduction system"/>
    <property type="evidence" value="ECO:0007669"/>
    <property type="project" value="InterPro"/>
</dbReference>
<dbReference type="GO" id="GO:0006355">
    <property type="term" value="P:regulation of DNA-templated transcription"/>
    <property type="evidence" value="ECO:0007669"/>
    <property type="project" value="InterPro"/>
</dbReference>
<dbReference type="Pfam" id="PF00196">
    <property type="entry name" value="GerE"/>
    <property type="match status" value="1"/>
</dbReference>
<evidence type="ECO:0000256" key="2">
    <source>
        <dbReference type="ARBA" id="ARBA00023125"/>
    </source>
</evidence>
<feature type="domain" description="Response regulatory" evidence="5">
    <location>
        <begin position="2"/>
        <end position="118"/>
    </location>
</feature>
<dbReference type="SUPFAM" id="SSF46894">
    <property type="entry name" value="C-terminal effector domain of the bipartite response regulators"/>
    <property type="match status" value="1"/>
</dbReference>
<dbReference type="InterPro" id="IPR016032">
    <property type="entry name" value="Sig_transdc_resp-reg_C-effctor"/>
</dbReference>
<dbReference type="SMART" id="SM00448">
    <property type="entry name" value="REC"/>
    <property type="match status" value="1"/>
</dbReference>
<keyword evidence="2" id="KW-0238">DNA-binding</keyword>
<proteinExistence type="predicted"/>
<dbReference type="CDD" id="cd17535">
    <property type="entry name" value="REC_NarL-like"/>
    <property type="match status" value="1"/>
</dbReference>
<dbReference type="SUPFAM" id="SSF52172">
    <property type="entry name" value="CheY-like"/>
    <property type="match status" value="1"/>
</dbReference>
<dbReference type="PROSITE" id="PS50043">
    <property type="entry name" value="HTH_LUXR_2"/>
    <property type="match status" value="1"/>
</dbReference>
<dbReference type="InterPro" id="IPR039420">
    <property type="entry name" value="WalR-like"/>
</dbReference>
<dbReference type="GO" id="GO:0003677">
    <property type="term" value="F:DNA binding"/>
    <property type="evidence" value="ECO:0007669"/>
    <property type="project" value="UniProtKB-KW"/>
</dbReference>
<evidence type="ECO:0000259" key="5">
    <source>
        <dbReference type="PROSITE" id="PS50110"/>
    </source>
</evidence>
<evidence type="ECO:0000313" key="7">
    <source>
        <dbReference type="Proteomes" id="UP000600139"/>
    </source>
</evidence>
<accession>A0A934QXG8</accession>
<organism evidence="6 7">
    <name type="scientific">Luteolibacter yonseiensis</name>
    <dbReference type="NCBI Taxonomy" id="1144680"/>
    <lineage>
        <taxon>Bacteria</taxon>
        <taxon>Pseudomonadati</taxon>
        <taxon>Verrucomicrobiota</taxon>
        <taxon>Verrucomicrobiia</taxon>
        <taxon>Verrucomicrobiales</taxon>
        <taxon>Verrucomicrobiaceae</taxon>
        <taxon>Luteolibacter</taxon>
    </lineage>
</organism>
<reference evidence="6" key="1">
    <citation type="submission" date="2021-01" db="EMBL/GenBank/DDBJ databases">
        <title>Modified the classification status of verrucomicrobia.</title>
        <authorList>
            <person name="Feng X."/>
        </authorList>
    </citation>
    <scope>NUCLEOTIDE SEQUENCE</scope>
    <source>
        <strain evidence="6">JCM 18052</strain>
    </source>
</reference>